<evidence type="ECO:0000313" key="8">
    <source>
        <dbReference type="EMBL" id="EKC48611.1"/>
    </source>
</evidence>
<dbReference type="PANTHER" id="PTHR30330:SF3">
    <property type="entry name" value="TRANSCRIPTIONAL REGULATOR, LRP FAMILY"/>
    <property type="match status" value="1"/>
</dbReference>
<evidence type="ECO:0000256" key="7">
    <source>
        <dbReference type="SAM" id="Phobius"/>
    </source>
</evidence>
<protein>
    <submittedName>
        <fullName evidence="8">Sodium:alanine symporter</fullName>
    </submittedName>
</protein>
<dbReference type="EMBL" id="AJWY01012911">
    <property type="protein sequence ID" value="EKC48611.1"/>
    <property type="molecule type" value="Genomic_DNA"/>
</dbReference>
<name>K1SMU5_9ZZZZ</name>
<feature type="non-terminal residue" evidence="8">
    <location>
        <position position="1"/>
    </location>
</feature>
<reference evidence="8" key="1">
    <citation type="journal article" date="2013" name="Environ. Microbiol.">
        <title>Microbiota from the distal guts of lean and obese adolescents exhibit partial functional redundancy besides clear differences in community structure.</title>
        <authorList>
            <person name="Ferrer M."/>
            <person name="Ruiz A."/>
            <person name="Lanza F."/>
            <person name="Haange S.B."/>
            <person name="Oberbach A."/>
            <person name="Till H."/>
            <person name="Bargiela R."/>
            <person name="Campoy C."/>
            <person name="Segura M.T."/>
            <person name="Richter M."/>
            <person name="von Bergen M."/>
            <person name="Seifert J."/>
            <person name="Suarez A."/>
        </authorList>
    </citation>
    <scope>NUCLEOTIDE SEQUENCE</scope>
</reference>
<feature type="transmembrane region" description="Helical" evidence="7">
    <location>
        <begin position="114"/>
        <end position="133"/>
    </location>
</feature>
<dbReference type="PANTHER" id="PTHR30330">
    <property type="entry name" value="AGSS FAMILY TRANSPORTER, SODIUM-ALANINE"/>
    <property type="match status" value="1"/>
</dbReference>
<dbReference type="Pfam" id="PF01235">
    <property type="entry name" value="Na_Ala_symp"/>
    <property type="match status" value="1"/>
</dbReference>
<keyword evidence="4 7" id="KW-0812">Transmembrane</keyword>
<evidence type="ECO:0000256" key="3">
    <source>
        <dbReference type="ARBA" id="ARBA00022475"/>
    </source>
</evidence>
<comment type="caution">
    <text evidence="8">The sequence shown here is derived from an EMBL/GenBank/DDBJ whole genome shotgun (WGS) entry which is preliminary data.</text>
</comment>
<evidence type="ECO:0000256" key="4">
    <source>
        <dbReference type="ARBA" id="ARBA00022692"/>
    </source>
</evidence>
<accession>K1SMU5</accession>
<keyword evidence="6 7" id="KW-0472">Membrane</keyword>
<dbReference type="GO" id="GO:0005283">
    <property type="term" value="F:amino acid:sodium symporter activity"/>
    <property type="evidence" value="ECO:0007669"/>
    <property type="project" value="InterPro"/>
</dbReference>
<dbReference type="InterPro" id="IPR001463">
    <property type="entry name" value="Na/Ala_symport"/>
</dbReference>
<keyword evidence="3" id="KW-1003">Cell membrane</keyword>
<keyword evidence="2" id="KW-0813">Transport</keyword>
<organism evidence="8">
    <name type="scientific">human gut metagenome</name>
    <dbReference type="NCBI Taxonomy" id="408170"/>
    <lineage>
        <taxon>unclassified sequences</taxon>
        <taxon>metagenomes</taxon>
        <taxon>organismal metagenomes</taxon>
    </lineage>
</organism>
<sequence>GVWVSAFVGMMTAFAENTLGMLYRERGADGSWRGGAMLYLKNGLHSPLLAGAFALFCVLASFGIGNMSQCNSIAQGLSGSFGIPSGIVGAVTAVLLGAVLLGGLKRLSRVTETLVPFMALFYMGGAVVVLWMHRANLPQAFAQICSMAFDTRAGTGGVLGYGMTQAVRAGVSRGIFSNEAGLGSSVMVHAAADAREPCEQGMWAV</sequence>
<dbReference type="PRINTS" id="PR00175">
    <property type="entry name" value="NAALASMPORT"/>
</dbReference>
<gene>
    <name evidence="8" type="ORF">LEA_18798</name>
</gene>
<proteinExistence type="predicted"/>
<feature type="transmembrane region" description="Helical" evidence="7">
    <location>
        <begin position="83"/>
        <end position="102"/>
    </location>
</feature>
<feature type="transmembrane region" description="Helical" evidence="7">
    <location>
        <begin position="44"/>
        <end position="63"/>
    </location>
</feature>
<dbReference type="AlphaFoldDB" id="K1SMU5"/>
<dbReference type="GO" id="GO:0005886">
    <property type="term" value="C:plasma membrane"/>
    <property type="evidence" value="ECO:0007669"/>
    <property type="project" value="UniProtKB-SubCell"/>
</dbReference>
<keyword evidence="5 7" id="KW-1133">Transmembrane helix</keyword>
<feature type="non-terminal residue" evidence="8">
    <location>
        <position position="205"/>
    </location>
</feature>
<feature type="transmembrane region" description="Helical" evidence="7">
    <location>
        <begin position="6"/>
        <end position="23"/>
    </location>
</feature>
<comment type="subcellular location">
    <subcellularLocation>
        <location evidence="1">Cell membrane</location>
        <topology evidence="1">Multi-pass membrane protein</topology>
    </subcellularLocation>
</comment>
<evidence type="ECO:0000256" key="2">
    <source>
        <dbReference type="ARBA" id="ARBA00022448"/>
    </source>
</evidence>
<evidence type="ECO:0000256" key="1">
    <source>
        <dbReference type="ARBA" id="ARBA00004651"/>
    </source>
</evidence>
<evidence type="ECO:0000256" key="5">
    <source>
        <dbReference type="ARBA" id="ARBA00022989"/>
    </source>
</evidence>
<evidence type="ECO:0000256" key="6">
    <source>
        <dbReference type="ARBA" id="ARBA00023136"/>
    </source>
</evidence>